<evidence type="ECO:0000313" key="1">
    <source>
        <dbReference type="EMBL" id="OAE46832.1"/>
    </source>
</evidence>
<name>A0A176XBY3_AGRTU</name>
<organism evidence="1 2">
    <name type="scientific">Agrobacterium tumefaciens</name>
    <dbReference type="NCBI Taxonomy" id="358"/>
    <lineage>
        <taxon>Bacteria</taxon>
        <taxon>Pseudomonadati</taxon>
        <taxon>Pseudomonadota</taxon>
        <taxon>Alphaproteobacteria</taxon>
        <taxon>Hyphomicrobiales</taxon>
        <taxon>Rhizobiaceae</taxon>
        <taxon>Rhizobium/Agrobacterium group</taxon>
        <taxon>Agrobacterium</taxon>
        <taxon>Agrobacterium tumefaciens complex</taxon>
    </lineage>
</organism>
<evidence type="ECO:0000313" key="2">
    <source>
        <dbReference type="Proteomes" id="UP000077098"/>
    </source>
</evidence>
<dbReference type="Proteomes" id="UP000077098">
    <property type="component" value="Unassembled WGS sequence"/>
</dbReference>
<protein>
    <submittedName>
        <fullName evidence="1">Uncharacterized protein</fullName>
    </submittedName>
</protein>
<gene>
    <name evidence="1" type="ORF">A7J57_12155</name>
</gene>
<accession>A0A176XBY3</accession>
<sequence>MKNEDIERFRELYPHWWDKKLESLPNGHVDLLAGLLHQCDLIAADHGDTSPWVTLHFEQRDDEGGLFRAYAAPLVDFEKWTDGSAIALIIALQFFNKRQRLICKVCGQPSGGIVCEEHRNVD</sequence>
<dbReference type="AlphaFoldDB" id="A0A176XBY3"/>
<proteinExistence type="predicted"/>
<reference evidence="1 2" key="1">
    <citation type="submission" date="2016-05" db="EMBL/GenBank/DDBJ databases">
        <authorList>
            <person name="Lavstsen T."/>
            <person name="Jespersen J.S."/>
        </authorList>
    </citation>
    <scope>NUCLEOTIDE SEQUENCE [LARGE SCALE GENOMIC DNA]</scope>
    <source>
        <strain evidence="1 2">KCJ1736</strain>
    </source>
</reference>
<comment type="caution">
    <text evidence="1">The sequence shown here is derived from an EMBL/GenBank/DDBJ whole genome shotgun (WGS) entry which is preliminary data.</text>
</comment>
<dbReference type="EMBL" id="LXPS01000011">
    <property type="protein sequence ID" value="OAE46832.1"/>
    <property type="molecule type" value="Genomic_DNA"/>
</dbReference>
<dbReference type="RefSeq" id="WP_063948518.1">
    <property type="nucleotide sequence ID" value="NZ_LXPS01000011.1"/>
</dbReference>